<sequence>NIDIVDEKTTSIYGAFTMKNMRGSGIATALLNHALEFARVAEYERCAVDFEPMNLAGSRFWLKHFKPVCLSLFRQIDLRVIDS</sequence>
<proteinExistence type="predicted"/>
<gene>
    <name evidence="2" type="ORF">S01H4_65663</name>
</gene>
<feature type="non-terminal residue" evidence="2">
    <location>
        <position position="1"/>
    </location>
</feature>
<dbReference type="EMBL" id="BART01040271">
    <property type="protein sequence ID" value="GAH27730.1"/>
    <property type="molecule type" value="Genomic_DNA"/>
</dbReference>
<dbReference type="GO" id="GO:0016747">
    <property type="term" value="F:acyltransferase activity, transferring groups other than amino-acyl groups"/>
    <property type="evidence" value="ECO:0007669"/>
    <property type="project" value="InterPro"/>
</dbReference>
<accession>X1F579</accession>
<dbReference type="CDD" id="cd04301">
    <property type="entry name" value="NAT_SF"/>
    <property type="match status" value="1"/>
</dbReference>
<reference evidence="2" key="1">
    <citation type="journal article" date="2014" name="Front. Microbiol.">
        <title>High frequency of phylogenetically diverse reductive dehalogenase-homologous genes in deep subseafloor sedimentary metagenomes.</title>
        <authorList>
            <person name="Kawai M."/>
            <person name="Futagami T."/>
            <person name="Toyoda A."/>
            <person name="Takaki Y."/>
            <person name="Nishi S."/>
            <person name="Hori S."/>
            <person name="Arai W."/>
            <person name="Tsubouchi T."/>
            <person name="Morono Y."/>
            <person name="Uchiyama I."/>
            <person name="Ito T."/>
            <person name="Fujiyama A."/>
            <person name="Inagaki F."/>
            <person name="Takami H."/>
        </authorList>
    </citation>
    <scope>NUCLEOTIDE SEQUENCE</scope>
    <source>
        <strain evidence="2">Expedition CK06-06</strain>
    </source>
</reference>
<dbReference type="Pfam" id="PF00583">
    <property type="entry name" value="Acetyltransf_1"/>
    <property type="match status" value="1"/>
</dbReference>
<evidence type="ECO:0000259" key="1">
    <source>
        <dbReference type="Pfam" id="PF00583"/>
    </source>
</evidence>
<dbReference type="Gene3D" id="3.40.630.30">
    <property type="match status" value="1"/>
</dbReference>
<dbReference type="InterPro" id="IPR016181">
    <property type="entry name" value="Acyl_CoA_acyltransferase"/>
</dbReference>
<dbReference type="SUPFAM" id="SSF55729">
    <property type="entry name" value="Acyl-CoA N-acyltransferases (Nat)"/>
    <property type="match status" value="1"/>
</dbReference>
<evidence type="ECO:0000313" key="2">
    <source>
        <dbReference type="EMBL" id="GAH27730.1"/>
    </source>
</evidence>
<feature type="domain" description="N-acetyltransferase" evidence="1">
    <location>
        <begin position="5"/>
        <end position="63"/>
    </location>
</feature>
<comment type="caution">
    <text evidence="2">The sequence shown here is derived from an EMBL/GenBank/DDBJ whole genome shotgun (WGS) entry which is preliminary data.</text>
</comment>
<name>X1F579_9ZZZZ</name>
<organism evidence="2">
    <name type="scientific">marine sediment metagenome</name>
    <dbReference type="NCBI Taxonomy" id="412755"/>
    <lineage>
        <taxon>unclassified sequences</taxon>
        <taxon>metagenomes</taxon>
        <taxon>ecological metagenomes</taxon>
    </lineage>
</organism>
<dbReference type="InterPro" id="IPR000182">
    <property type="entry name" value="GNAT_dom"/>
</dbReference>
<dbReference type="AlphaFoldDB" id="X1F579"/>
<protein>
    <recommendedName>
        <fullName evidence="1">N-acetyltransferase domain-containing protein</fullName>
    </recommendedName>
</protein>